<sequence>MINYMSEDFRVTLDVVRNEIVDVNARLNLTMRAMANQAQARGAISVSRVKILKPKPFCGARDAKALENYIFYLEQYFKATNTVTEEAKVTLATMHLSEDAKLWWRECGNPCSTKIADLNHTGKIREYVKQFAGLMLDIRDMLEKDKVFCFVEGLKPWAKAKLYEQRVQDLTSAYAVAERLFDLTSDSQDVRRHQSSSPGRNKNSRPSSPKAVGGDECPSKDRRPHQSNTENTWRWPNNRSSPKRPLSCFICGRPHRERECPNKIDFHAFQASLIADSDGKSNQAEDEVTKITVIDSGATHNFITEAEARRLRLHWEKDSGRMKAVNYVALPIVELVKRTTIKLGGWKGPVDFVVVKMDNFDVVLRMEFLLEHQVIPMPSAKCLGIIGSFPTVVQADIRQPNGFKMISAMQLDKSPAQEEPPSAAILLGALGKLGETVPKDTLCVLEKCHDAPNSWSKSLSMRRTIDHGIELLPEAKASVKNAYRMAPPELAKLWKPSKMLLNIGFSRPVQASYGVHALSLKKKDRSPQQCIDRRIHSKHTVPRKYSLPAFTRLFDHPCRMKYFPKSDIRSRYCRVRTTKAKGLETTCVTEQGAYEFPVVPFSLTDAKGGKCCSVQSQINVLGHVVDYHQSELLREEDTQWSGNLECQTAFNGLKQAMIKGPSLGVVDATKTPKLEVEQFSCVFEEYLHHCVDGRQKNWVQLRNVTQFGCSSQTDSLIKRSPFEIKGNRHSVLLPLTDDPYVGDFPQVHRVKVEWERMADIARVCLEESSRLMEERVDQNRCPIELEWMTKLPINSATTSYDYLSTWNWRKTEKSRKSLLTDMKRCQRVPQHILISLLHGSEVCLSDSQQARLVIPSEYAVISVSDPVGSLHHVCVKRVVIPKDTHVGEKDPNRLVAQSSLTARLDGAACDWRKVRQIEFGSRRRARTRAPLAVWSGRRHRSGWRCGAARRAGRVGDAERLDALDWASDAERLNTFDRRRCLLATPSDDRDSEATTDGWRRGADGDAASGGW</sequence>
<organism evidence="2 3">
    <name type="scientific">Cucumis melo var. makuwa</name>
    <name type="common">Oriental melon</name>
    <dbReference type="NCBI Taxonomy" id="1194695"/>
    <lineage>
        <taxon>Eukaryota</taxon>
        <taxon>Viridiplantae</taxon>
        <taxon>Streptophyta</taxon>
        <taxon>Embryophyta</taxon>
        <taxon>Tracheophyta</taxon>
        <taxon>Spermatophyta</taxon>
        <taxon>Magnoliopsida</taxon>
        <taxon>eudicotyledons</taxon>
        <taxon>Gunneridae</taxon>
        <taxon>Pentapetalae</taxon>
        <taxon>rosids</taxon>
        <taxon>fabids</taxon>
        <taxon>Cucurbitales</taxon>
        <taxon>Cucurbitaceae</taxon>
        <taxon>Benincaseae</taxon>
        <taxon>Cucumis</taxon>
    </lineage>
</organism>
<evidence type="ECO:0000256" key="1">
    <source>
        <dbReference type="SAM" id="MobiDB-lite"/>
    </source>
</evidence>
<protein>
    <recommendedName>
        <fullName evidence="4">Reverse transcriptase</fullName>
    </recommendedName>
</protein>
<evidence type="ECO:0000313" key="2">
    <source>
        <dbReference type="EMBL" id="KAA0061819.1"/>
    </source>
</evidence>
<dbReference type="Gene3D" id="2.40.70.10">
    <property type="entry name" value="Acid Proteases"/>
    <property type="match status" value="1"/>
</dbReference>
<dbReference type="PANTHER" id="PTHR15503">
    <property type="entry name" value="LDOC1 RELATED"/>
    <property type="match status" value="1"/>
</dbReference>
<comment type="caution">
    <text evidence="2">The sequence shown here is derived from an EMBL/GenBank/DDBJ whole genome shotgun (WGS) entry which is preliminary data.</text>
</comment>
<dbReference type="CDD" id="cd00303">
    <property type="entry name" value="retropepsin_like"/>
    <property type="match status" value="1"/>
</dbReference>
<dbReference type="Gene3D" id="3.30.70.270">
    <property type="match status" value="1"/>
</dbReference>
<feature type="region of interest" description="Disordered" evidence="1">
    <location>
        <begin position="986"/>
        <end position="1011"/>
    </location>
</feature>
<name>A0A5A7V816_CUCMM</name>
<dbReference type="InterPro" id="IPR032567">
    <property type="entry name" value="RTL1-rel"/>
</dbReference>
<dbReference type="Pfam" id="PF08284">
    <property type="entry name" value="RVP_2"/>
    <property type="match status" value="1"/>
</dbReference>
<gene>
    <name evidence="2" type="ORF">E6C27_scaffold89G00450</name>
</gene>
<proteinExistence type="predicted"/>
<dbReference type="AlphaFoldDB" id="A0A5A7V816"/>
<accession>A0A5A7V816</accession>
<feature type="compositionally biased region" description="Polar residues" evidence="1">
    <location>
        <begin position="195"/>
        <end position="207"/>
    </location>
</feature>
<dbReference type="Gene3D" id="3.10.10.10">
    <property type="entry name" value="HIV Type 1 Reverse Transcriptase, subunit A, domain 1"/>
    <property type="match status" value="1"/>
</dbReference>
<feature type="compositionally biased region" description="Polar residues" evidence="1">
    <location>
        <begin position="226"/>
        <end position="240"/>
    </location>
</feature>
<dbReference type="InterPro" id="IPR021109">
    <property type="entry name" value="Peptidase_aspartic_dom_sf"/>
</dbReference>
<dbReference type="Proteomes" id="UP000321393">
    <property type="component" value="Unassembled WGS sequence"/>
</dbReference>
<reference evidence="2 3" key="1">
    <citation type="submission" date="2019-08" db="EMBL/GenBank/DDBJ databases">
        <title>Draft genome sequences of two oriental melons (Cucumis melo L. var makuwa).</title>
        <authorList>
            <person name="Kwon S.-Y."/>
        </authorList>
    </citation>
    <scope>NUCLEOTIDE SEQUENCE [LARGE SCALE GENOMIC DNA]</scope>
    <source>
        <strain evidence="3">cv. SW 3</strain>
        <tissue evidence="2">Leaf</tissue>
    </source>
</reference>
<dbReference type="InterPro" id="IPR043502">
    <property type="entry name" value="DNA/RNA_pol_sf"/>
</dbReference>
<feature type="compositionally biased region" description="Basic and acidic residues" evidence="1">
    <location>
        <begin position="986"/>
        <end position="1003"/>
    </location>
</feature>
<dbReference type="InterPro" id="IPR043128">
    <property type="entry name" value="Rev_trsase/Diguanyl_cyclase"/>
</dbReference>
<dbReference type="EMBL" id="SSTE01004728">
    <property type="protein sequence ID" value="KAA0061819.1"/>
    <property type="molecule type" value="Genomic_DNA"/>
</dbReference>
<dbReference type="OrthoDB" id="1939491at2759"/>
<dbReference type="PANTHER" id="PTHR15503:SF45">
    <property type="entry name" value="RNA-DIRECTED DNA POLYMERASE HOMOLOG"/>
    <property type="match status" value="1"/>
</dbReference>
<feature type="region of interest" description="Disordered" evidence="1">
    <location>
        <begin position="187"/>
        <end position="243"/>
    </location>
</feature>
<evidence type="ECO:0000313" key="3">
    <source>
        <dbReference type="Proteomes" id="UP000321393"/>
    </source>
</evidence>
<dbReference type="SUPFAM" id="SSF56672">
    <property type="entry name" value="DNA/RNA polymerases"/>
    <property type="match status" value="1"/>
</dbReference>
<evidence type="ECO:0008006" key="4">
    <source>
        <dbReference type="Google" id="ProtNLM"/>
    </source>
</evidence>